<dbReference type="RefSeq" id="WP_246091205.1">
    <property type="nucleotide sequence ID" value="NZ_CP032427.1"/>
</dbReference>
<name>A0AAI8L6B0_9ACTN</name>
<evidence type="ECO:0000313" key="3">
    <source>
        <dbReference type="Proteomes" id="UP000265765"/>
    </source>
</evidence>
<accession>A0AAI8L6B0</accession>
<evidence type="ECO:0008006" key="4">
    <source>
        <dbReference type="Google" id="ProtNLM"/>
    </source>
</evidence>
<organism evidence="2 3">
    <name type="scientific">Streptomyces griseorubiginosus</name>
    <dbReference type="NCBI Taxonomy" id="67304"/>
    <lineage>
        <taxon>Bacteria</taxon>
        <taxon>Bacillati</taxon>
        <taxon>Actinomycetota</taxon>
        <taxon>Actinomycetes</taxon>
        <taxon>Kitasatosporales</taxon>
        <taxon>Streptomycetaceae</taxon>
        <taxon>Streptomyces</taxon>
    </lineage>
</organism>
<protein>
    <recommendedName>
        <fullName evidence="4">Asp23/Gls24 family envelope stress response protein</fullName>
    </recommendedName>
</protein>
<dbReference type="KEGG" id="sge:DWG14_06574"/>
<proteinExistence type="predicted"/>
<evidence type="ECO:0000313" key="2">
    <source>
        <dbReference type="EMBL" id="AYC42282.1"/>
    </source>
</evidence>
<reference evidence="2 3" key="1">
    <citation type="submission" date="2018-09" db="EMBL/GenBank/DDBJ databases">
        <title>Production of Trimethoprim by Streptomyces sp. 3E-1.</title>
        <authorList>
            <person name="Kang H.J."/>
            <person name="Kim S.B."/>
        </authorList>
    </citation>
    <scope>NUCLEOTIDE SEQUENCE [LARGE SCALE GENOMIC DNA]</scope>
    <source>
        <strain evidence="2 3">3E-1</strain>
    </source>
</reference>
<dbReference type="EMBL" id="CP032427">
    <property type="protein sequence ID" value="AYC42282.1"/>
    <property type="molecule type" value="Genomic_DNA"/>
</dbReference>
<sequence length="135" mass="14223">MTPVSSETGEAGETEAFRRPGTADAVAPGERGATRIADRVVAKVAGQAAREALGALPADAEPPYATVVVHHGLARVRMHLELEYPCDIGARCKAVRQQVVERVVALVGMEVSEVAVQVERLHPAQGHGAAQGRTR</sequence>
<dbReference type="AlphaFoldDB" id="A0AAI8L6B0"/>
<dbReference type="GeneID" id="91285392"/>
<dbReference type="Proteomes" id="UP000265765">
    <property type="component" value="Chromosome"/>
</dbReference>
<gene>
    <name evidence="2" type="ORF">DWG14_06574</name>
</gene>
<feature type="region of interest" description="Disordered" evidence="1">
    <location>
        <begin position="1"/>
        <end position="31"/>
    </location>
</feature>
<evidence type="ECO:0000256" key="1">
    <source>
        <dbReference type="SAM" id="MobiDB-lite"/>
    </source>
</evidence>